<sequence length="345" mass="38462">MKVYKIGLIGCGRIGTLLEKDKLRGKPCSHAGGFNAIPNAKIAAGCDINRSRLKAFGMRWDVNRLYEDYQEMLHQEKLDVVCVATWTNLHAPMVMDVARSGVKAIFCEKPIALNPYDGRQMVHFCKKRNVPLIINHERRWDSYYQKAHQIIKTGKIGEIRTIIGNALSSKPGKEPTQSHGGGALFHDGTHLTDLLLYFGGPVEWVSGYEVRPYGKKYIEETACGMIGFKSGALGFIEGGGARKYFNFELDIQGSEGRLLIGNDGRELYLAKKSKRFSGFQELEQVRFPEPRKTISPFEGGARETLKCLRTGKDGISSGADGLKALELIFAIYRSAQLKGKKLKLK</sequence>
<evidence type="ECO:0000259" key="2">
    <source>
        <dbReference type="Pfam" id="PF22725"/>
    </source>
</evidence>
<evidence type="ECO:0000259" key="1">
    <source>
        <dbReference type="Pfam" id="PF01408"/>
    </source>
</evidence>
<protein>
    <recommendedName>
        <fullName evidence="4">Gfo/Idh/MocA-like oxidoreductase N-terminal domain-containing protein</fullName>
    </recommendedName>
</protein>
<feature type="domain" description="Gfo/Idh/MocA-like oxidoreductase N-terminal" evidence="1">
    <location>
        <begin position="5"/>
        <end position="136"/>
    </location>
</feature>
<dbReference type="SUPFAM" id="SSF55347">
    <property type="entry name" value="Glyceraldehyde-3-phosphate dehydrogenase-like, C-terminal domain"/>
    <property type="match status" value="1"/>
</dbReference>
<dbReference type="EMBL" id="UINC01005773">
    <property type="protein sequence ID" value="SVA23458.1"/>
    <property type="molecule type" value="Genomic_DNA"/>
</dbReference>
<dbReference type="AlphaFoldDB" id="A0A381U7D2"/>
<evidence type="ECO:0008006" key="4">
    <source>
        <dbReference type="Google" id="ProtNLM"/>
    </source>
</evidence>
<dbReference type="GO" id="GO:0000166">
    <property type="term" value="F:nucleotide binding"/>
    <property type="evidence" value="ECO:0007669"/>
    <property type="project" value="InterPro"/>
</dbReference>
<name>A0A381U7D2_9ZZZZ</name>
<reference evidence="3" key="1">
    <citation type="submission" date="2018-05" db="EMBL/GenBank/DDBJ databases">
        <authorList>
            <person name="Lanie J.A."/>
            <person name="Ng W.-L."/>
            <person name="Kazmierczak K.M."/>
            <person name="Andrzejewski T.M."/>
            <person name="Davidsen T.M."/>
            <person name="Wayne K.J."/>
            <person name="Tettelin H."/>
            <person name="Glass J.I."/>
            <person name="Rusch D."/>
            <person name="Podicherti R."/>
            <person name="Tsui H.-C.T."/>
            <person name="Winkler M.E."/>
        </authorList>
    </citation>
    <scope>NUCLEOTIDE SEQUENCE</scope>
</reference>
<dbReference type="InterPro" id="IPR051450">
    <property type="entry name" value="Gfo/Idh/MocA_Oxidoreductases"/>
</dbReference>
<feature type="domain" description="GFO/IDH/MocA-like oxidoreductase" evidence="2">
    <location>
        <begin position="144"/>
        <end position="258"/>
    </location>
</feature>
<proteinExistence type="predicted"/>
<dbReference type="PANTHER" id="PTHR43377">
    <property type="entry name" value="BILIVERDIN REDUCTASE A"/>
    <property type="match status" value="1"/>
</dbReference>
<dbReference type="InterPro" id="IPR000683">
    <property type="entry name" value="Gfo/Idh/MocA-like_OxRdtase_N"/>
</dbReference>
<dbReference type="InterPro" id="IPR055170">
    <property type="entry name" value="GFO_IDH_MocA-like_dom"/>
</dbReference>
<accession>A0A381U7D2</accession>
<evidence type="ECO:0000313" key="3">
    <source>
        <dbReference type="EMBL" id="SVA23458.1"/>
    </source>
</evidence>
<dbReference type="Pfam" id="PF01408">
    <property type="entry name" value="GFO_IDH_MocA"/>
    <property type="match status" value="1"/>
</dbReference>
<dbReference type="PANTHER" id="PTHR43377:SF1">
    <property type="entry name" value="BILIVERDIN REDUCTASE A"/>
    <property type="match status" value="1"/>
</dbReference>
<organism evidence="3">
    <name type="scientific">marine metagenome</name>
    <dbReference type="NCBI Taxonomy" id="408172"/>
    <lineage>
        <taxon>unclassified sequences</taxon>
        <taxon>metagenomes</taxon>
        <taxon>ecological metagenomes</taxon>
    </lineage>
</organism>
<dbReference type="InterPro" id="IPR036291">
    <property type="entry name" value="NAD(P)-bd_dom_sf"/>
</dbReference>
<dbReference type="SUPFAM" id="SSF51735">
    <property type="entry name" value="NAD(P)-binding Rossmann-fold domains"/>
    <property type="match status" value="1"/>
</dbReference>
<dbReference type="Gene3D" id="3.30.360.10">
    <property type="entry name" value="Dihydrodipicolinate Reductase, domain 2"/>
    <property type="match status" value="1"/>
</dbReference>
<dbReference type="Pfam" id="PF22725">
    <property type="entry name" value="GFO_IDH_MocA_C3"/>
    <property type="match status" value="1"/>
</dbReference>
<gene>
    <name evidence="3" type="ORF">METZ01_LOCUS76312</name>
</gene>
<dbReference type="Gene3D" id="3.40.50.720">
    <property type="entry name" value="NAD(P)-binding Rossmann-like Domain"/>
    <property type="match status" value="1"/>
</dbReference>